<dbReference type="SMART" id="SM00388">
    <property type="entry name" value="HisKA"/>
    <property type="match status" value="1"/>
</dbReference>
<evidence type="ECO:0000256" key="11">
    <source>
        <dbReference type="ARBA" id="ARBA00022989"/>
    </source>
</evidence>
<dbReference type="InterPro" id="IPR005467">
    <property type="entry name" value="His_kinase_dom"/>
</dbReference>
<evidence type="ECO:0000256" key="12">
    <source>
        <dbReference type="ARBA" id="ARBA00023012"/>
    </source>
</evidence>
<reference evidence="18" key="1">
    <citation type="submission" date="2016-10" db="EMBL/GenBank/DDBJ databases">
        <authorList>
            <person name="Varghese N."/>
            <person name="Submissions S."/>
        </authorList>
    </citation>
    <scope>NUCLEOTIDE SEQUENCE [LARGE SCALE GENOMIC DNA]</scope>
    <source>
        <strain evidence="18">CGMCC 1.10784</strain>
    </source>
</reference>
<evidence type="ECO:0000256" key="10">
    <source>
        <dbReference type="ARBA" id="ARBA00022840"/>
    </source>
</evidence>
<evidence type="ECO:0000259" key="16">
    <source>
        <dbReference type="PROSITE" id="PS50885"/>
    </source>
</evidence>
<evidence type="ECO:0000256" key="14">
    <source>
        <dbReference type="SAM" id="Phobius"/>
    </source>
</evidence>
<dbReference type="PANTHER" id="PTHR45436:SF5">
    <property type="entry name" value="SENSOR HISTIDINE KINASE TRCS"/>
    <property type="match status" value="1"/>
</dbReference>
<dbReference type="SUPFAM" id="SSF47384">
    <property type="entry name" value="Homodimeric domain of signal transducing histidine kinase"/>
    <property type="match status" value="1"/>
</dbReference>
<dbReference type="SUPFAM" id="SSF55874">
    <property type="entry name" value="ATPase domain of HSP90 chaperone/DNA topoisomerase II/histidine kinase"/>
    <property type="match status" value="1"/>
</dbReference>
<dbReference type="InterPro" id="IPR036097">
    <property type="entry name" value="HisK_dim/P_sf"/>
</dbReference>
<evidence type="ECO:0000256" key="5">
    <source>
        <dbReference type="ARBA" id="ARBA00022553"/>
    </source>
</evidence>
<dbReference type="RefSeq" id="WP_091187790.1">
    <property type="nucleotide sequence ID" value="NZ_FOMT01000003.1"/>
</dbReference>
<dbReference type="GO" id="GO:0005524">
    <property type="term" value="F:ATP binding"/>
    <property type="evidence" value="ECO:0007669"/>
    <property type="project" value="UniProtKB-KW"/>
</dbReference>
<dbReference type="CDD" id="cd00082">
    <property type="entry name" value="HisKA"/>
    <property type="match status" value="1"/>
</dbReference>
<dbReference type="InterPro" id="IPR004358">
    <property type="entry name" value="Sig_transdc_His_kin-like_C"/>
</dbReference>
<evidence type="ECO:0000256" key="2">
    <source>
        <dbReference type="ARBA" id="ARBA00004651"/>
    </source>
</evidence>
<dbReference type="Pfam" id="PF00512">
    <property type="entry name" value="HisKA"/>
    <property type="match status" value="1"/>
</dbReference>
<dbReference type="AlphaFoldDB" id="A0A1I2C2M5"/>
<evidence type="ECO:0000256" key="13">
    <source>
        <dbReference type="ARBA" id="ARBA00023136"/>
    </source>
</evidence>
<keyword evidence="13 14" id="KW-0472">Membrane</keyword>
<dbReference type="Gene3D" id="1.10.287.130">
    <property type="match status" value="1"/>
</dbReference>
<dbReference type="STRING" id="1045775.SAMN05216378_3763"/>
<evidence type="ECO:0000256" key="9">
    <source>
        <dbReference type="ARBA" id="ARBA00022777"/>
    </source>
</evidence>
<evidence type="ECO:0000313" key="18">
    <source>
        <dbReference type="Proteomes" id="UP000198855"/>
    </source>
</evidence>
<keyword evidence="6" id="KW-0808">Transferase</keyword>
<keyword evidence="18" id="KW-1185">Reference proteome</keyword>
<dbReference type="Gene3D" id="6.10.340.10">
    <property type="match status" value="1"/>
</dbReference>
<keyword evidence="10" id="KW-0067">ATP-binding</keyword>
<dbReference type="PROSITE" id="PS50109">
    <property type="entry name" value="HIS_KIN"/>
    <property type="match status" value="1"/>
</dbReference>
<evidence type="ECO:0000256" key="7">
    <source>
        <dbReference type="ARBA" id="ARBA00022692"/>
    </source>
</evidence>
<dbReference type="Pfam" id="PF00672">
    <property type="entry name" value="HAMP"/>
    <property type="match status" value="1"/>
</dbReference>
<dbReference type="InterPro" id="IPR050428">
    <property type="entry name" value="TCS_sensor_his_kinase"/>
</dbReference>
<accession>A0A1I2C2M5</accession>
<dbReference type="Pfam" id="PF02518">
    <property type="entry name" value="HATPase_c"/>
    <property type="match status" value="1"/>
</dbReference>
<name>A0A1I2C2M5_9BACL</name>
<proteinExistence type="predicted"/>
<dbReference type="PANTHER" id="PTHR45436">
    <property type="entry name" value="SENSOR HISTIDINE KINASE YKOH"/>
    <property type="match status" value="1"/>
</dbReference>
<dbReference type="InterPro" id="IPR003661">
    <property type="entry name" value="HisK_dim/P_dom"/>
</dbReference>
<dbReference type="SUPFAM" id="SSF158472">
    <property type="entry name" value="HAMP domain-like"/>
    <property type="match status" value="1"/>
</dbReference>
<dbReference type="InterPro" id="IPR003660">
    <property type="entry name" value="HAMP_dom"/>
</dbReference>
<dbReference type="EMBL" id="FOMT01000003">
    <property type="protein sequence ID" value="SFE62418.1"/>
    <property type="molecule type" value="Genomic_DNA"/>
</dbReference>
<dbReference type="EC" id="2.7.13.3" evidence="3"/>
<dbReference type="CDD" id="cd06225">
    <property type="entry name" value="HAMP"/>
    <property type="match status" value="1"/>
</dbReference>
<gene>
    <name evidence="17" type="ORF">SAMN05216378_3763</name>
</gene>
<dbReference type="InterPro" id="IPR003594">
    <property type="entry name" value="HATPase_dom"/>
</dbReference>
<evidence type="ECO:0000256" key="8">
    <source>
        <dbReference type="ARBA" id="ARBA00022741"/>
    </source>
</evidence>
<keyword evidence="7 14" id="KW-0812">Transmembrane</keyword>
<dbReference type="Gene3D" id="3.30.565.10">
    <property type="entry name" value="Histidine kinase-like ATPase, C-terminal domain"/>
    <property type="match status" value="1"/>
</dbReference>
<evidence type="ECO:0000256" key="6">
    <source>
        <dbReference type="ARBA" id="ARBA00022679"/>
    </source>
</evidence>
<keyword evidence="8" id="KW-0547">Nucleotide-binding</keyword>
<dbReference type="OrthoDB" id="335833at2"/>
<dbReference type="PRINTS" id="PR00344">
    <property type="entry name" value="BCTRLSENSOR"/>
</dbReference>
<dbReference type="FunFam" id="3.30.565.10:FF:000006">
    <property type="entry name" value="Sensor histidine kinase WalK"/>
    <property type="match status" value="1"/>
</dbReference>
<comment type="subcellular location">
    <subcellularLocation>
        <location evidence="2">Cell membrane</location>
        <topology evidence="2">Multi-pass membrane protein</topology>
    </subcellularLocation>
</comment>
<keyword evidence="5" id="KW-0597">Phosphoprotein</keyword>
<evidence type="ECO:0000313" key="17">
    <source>
        <dbReference type="EMBL" id="SFE62418.1"/>
    </source>
</evidence>
<feature type="domain" description="HAMP" evidence="16">
    <location>
        <begin position="205"/>
        <end position="258"/>
    </location>
</feature>
<evidence type="ECO:0000256" key="4">
    <source>
        <dbReference type="ARBA" id="ARBA00022475"/>
    </source>
</evidence>
<dbReference type="CDD" id="cd00075">
    <property type="entry name" value="HATPase"/>
    <property type="match status" value="1"/>
</dbReference>
<dbReference type="GO" id="GO:0005886">
    <property type="term" value="C:plasma membrane"/>
    <property type="evidence" value="ECO:0007669"/>
    <property type="project" value="UniProtKB-SubCell"/>
</dbReference>
<evidence type="ECO:0000259" key="15">
    <source>
        <dbReference type="PROSITE" id="PS50109"/>
    </source>
</evidence>
<comment type="catalytic activity">
    <reaction evidence="1">
        <text>ATP + protein L-histidine = ADP + protein N-phospho-L-histidine.</text>
        <dbReference type="EC" id="2.7.13.3"/>
    </reaction>
</comment>
<dbReference type="SMART" id="SM00387">
    <property type="entry name" value="HATPase_c"/>
    <property type="match status" value="1"/>
</dbReference>
<dbReference type="FunFam" id="1.10.287.130:FF:000001">
    <property type="entry name" value="Two-component sensor histidine kinase"/>
    <property type="match status" value="1"/>
</dbReference>
<keyword evidence="9 17" id="KW-0418">Kinase</keyword>
<dbReference type="SMART" id="SM00304">
    <property type="entry name" value="HAMP"/>
    <property type="match status" value="1"/>
</dbReference>
<protein>
    <recommendedName>
        <fullName evidence="3">histidine kinase</fullName>
        <ecNumber evidence="3">2.7.13.3</ecNumber>
    </recommendedName>
</protein>
<organism evidence="17 18">
    <name type="scientific">Paenibacillus catalpae</name>
    <dbReference type="NCBI Taxonomy" id="1045775"/>
    <lineage>
        <taxon>Bacteria</taxon>
        <taxon>Bacillati</taxon>
        <taxon>Bacillota</taxon>
        <taxon>Bacilli</taxon>
        <taxon>Bacillales</taxon>
        <taxon>Paenibacillaceae</taxon>
        <taxon>Paenibacillus</taxon>
    </lineage>
</organism>
<dbReference type="Proteomes" id="UP000198855">
    <property type="component" value="Unassembled WGS sequence"/>
</dbReference>
<feature type="transmembrane region" description="Helical" evidence="14">
    <location>
        <begin position="20"/>
        <end position="38"/>
    </location>
</feature>
<feature type="domain" description="Histidine kinase" evidence="15">
    <location>
        <begin position="273"/>
        <end position="488"/>
    </location>
</feature>
<evidence type="ECO:0000256" key="1">
    <source>
        <dbReference type="ARBA" id="ARBA00000085"/>
    </source>
</evidence>
<keyword evidence="12" id="KW-0902">Two-component regulatory system</keyword>
<dbReference type="InterPro" id="IPR036890">
    <property type="entry name" value="HATPase_C_sf"/>
</dbReference>
<feature type="transmembrane region" description="Helical" evidence="14">
    <location>
        <begin position="182"/>
        <end position="203"/>
    </location>
</feature>
<keyword evidence="4" id="KW-1003">Cell membrane</keyword>
<dbReference type="PROSITE" id="PS50885">
    <property type="entry name" value="HAMP"/>
    <property type="match status" value="1"/>
</dbReference>
<keyword evidence="11 14" id="KW-1133">Transmembrane helix</keyword>
<evidence type="ECO:0000256" key="3">
    <source>
        <dbReference type="ARBA" id="ARBA00012438"/>
    </source>
</evidence>
<sequence>MRLSVWSPRSLRFQLLQRSLFVLAALLLMIGILQYMLMKDFQYKNKAEALEAQLISLPYEWFKGGLMDGDGGKPGFVPPGQPPVPSPFYYQPGLSLASINSQGEFTDLSNKDGLKAPSLSASQYKEMIQRPNKHGAYRIMTDSEGTQQLVVFHVTGPPGRPDGIIQAGTDTASLQQILMTQLAIFIGLSVLALAAGLSFYIPLLQRTLKPLSRMVQTVSQTDAANLSERLPVNQGQQEMDQLAFAFNGMLERLDHSFEAERQTTERMRQFIADASHELRTPLTSIHGFIEVLLRGAAANPDQLRSALTSMQLESKRINKLVEDLLLLAKLDQAPAPERVDIRLDQLLLEMEPQLRLLGGERKCSLNIYSSDIQVSGHPDQLKQAVLNLFLNAVQHTDPTAGVLSLKLYTEDEEAVITVTDNGSGIGEEHLPHLFERFYRSESSRTRKSGGAGLGLAITKSLVEIHQGSIQVNSVQGSGSTFRIRLPLA</sequence>
<dbReference type="GO" id="GO:0000155">
    <property type="term" value="F:phosphorelay sensor kinase activity"/>
    <property type="evidence" value="ECO:0007669"/>
    <property type="project" value="InterPro"/>
</dbReference>